<dbReference type="GO" id="GO:0016209">
    <property type="term" value="F:antioxidant activity"/>
    <property type="evidence" value="ECO:0007669"/>
    <property type="project" value="InterPro"/>
</dbReference>
<organism evidence="2 3">
    <name type="scientific">Pelolinea submarina</name>
    <dbReference type="NCBI Taxonomy" id="913107"/>
    <lineage>
        <taxon>Bacteria</taxon>
        <taxon>Bacillati</taxon>
        <taxon>Chloroflexota</taxon>
        <taxon>Anaerolineae</taxon>
        <taxon>Anaerolineales</taxon>
        <taxon>Anaerolineaceae</taxon>
        <taxon>Pelolinea</taxon>
    </lineage>
</organism>
<dbReference type="OrthoDB" id="9809746at2"/>
<comment type="caution">
    <text evidence="2">The sequence shown here is derived from an EMBL/GenBank/DDBJ whole genome shotgun (WGS) entry which is preliminary data.</text>
</comment>
<dbReference type="PANTHER" id="PTHR28630:SF3">
    <property type="entry name" value="PEROXIREDOXIN-LIKE 2C"/>
    <property type="match status" value="1"/>
</dbReference>
<dbReference type="Gene3D" id="3.40.30.10">
    <property type="entry name" value="Glutaredoxin"/>
    <property type="match status" value="1"/>
</dbReference>
<dbReference type="NCBIfam" id="NF040769">
    <property type="entry name" value="SelL_rel_redox"/>
    <property type="match status" value="1"/>
</dbReference>
<dbReference type="InterPro" id="IPR036249">
    <property type="entry name" value="Thioredoxin-like_sf"/>
</dbReference>
<feature type="domain" description="Thioredoxin" evidence="1">
    <location>
        <begin position="7"/>
        <end position="185"/>
    </location>
</feature>
<dbReference type="EMBL" id="QUMS01000003">
    <property type="protein sequence ID" value="REG07069.1"/>
    <property type="molecule type" value="Genomic_DNA"/>
</dbReference>
<keyword evidence="3" id="KW-1185">Reference proteome</keyword>
<gene>
    <name evidence="2" type="ORF">DFR64_2272</name>
</gene>
<dbReference type="PROSITE" id="PS51352">
    <property type="entry name" value="THIOREDOXIN_2"/>
    <property type="match status" value="1"/>
</dbReference>
<dbReference type="AlphaFoldDB" id="A0A347ZVP3"/>
<dbReference type="InterPro" id="IPR013766">
    <property type="entry name" value="Thioredoxin_domain"/>
</dbReference>
<dbReference type="Pfam" id="PF00578">
    <property type="entry name" value="AhpC-TSA"/>
    <property type="match status" value="1"/>
</dbReference>
<dbReference type="RefSeq" id="WP_116225548.1">
    <property type="nucleotide sequence ID" value="NZ_AP018437.1"/>
</dbReference>
<accession>A0A347ZVP3</accession>
<dbReference type="GO" id="GO:0016491">
    <property type="term" value="F:oxidoreductase activity"/>
    <property type="evidence" value="ECO:0007669"/>
    <property type="project" value="InterPro"/>
</dbReference>
<dbReference type="SUPFAM" id="SSF52833">
    <property type="entry name" value="Thioredoxin-like"/>
    <property type="match status" value="1"/>
</dbReference>
<dbReference type="PANTHER" id="PTHR28630">
    <property type="match status" value="1"/>
</dbReference>
<reference evidence="2 3" key="1">
    <citation type="submission" date="2018-08" db="EMBL/GenBank/DDBJ databases">
        <title>Genomic Encyclopedia of Type Strains, Phase IV (KMG-IV): sequencing the most valuable type-strain genomes for metagenomic binning, comparative biology and taxonomic classification.</title>
        <authorList>
            <person name="Goeker M."/>
        </authorList>
    </citation>
    <scope>NUCLEOTIDE SEQUENCE [LARGE SCALE GENOMIC DNA]</scope>
    <source>
        <strain evidence="2 3">DSM 23923</strain>
    </source>
</reference>
<proteinExistence type="predicted"/>
<evidence type="ECO:0000259" key="1">
    <source>
        <dbReference type="PROSITE" id="PS51352"/>
    </source>
</evidence>
<evidence type="ECO:0000313" key="2">
    <source>
        <dbReference type="EMBL" id="REG07069.1"/>
    </source>
</evidence>
<sequence length="204" mass="22908">MKKRHLLNFNDPAPDMEVLDVKGKTVRLSSLWAKRPLVLAFTRHFGCTQCKEMLDELVAGRAKIKKAGLDIAVVTQGVPEETRLFAETHAPGLKALSDPERRAYQAYGLERATIFQTFLNWKVLRAVSNARKKGYQVETPPEGQDAMQMSGTFIISPPGRILLPFYYDHIADHPALDLLLEGVLSTPWDQPFEGPIGVNEEENH</sequence>
<dbReference type="InterPro" id="IPR000866">
    <property type="entry name" value="AhpC/TSA"/>
</dbReference>
<dbReference type="CDD" id="cd02970">
    <property type="entry name" value="PRX_like2"/>
    <property type="match status" value="1"/>
</dbReference>
<dbReference type="Proteomes" id="UP000256388">
    <property type="component" value="Unassembled WGS sequence"/>
</dbReference>
<evidence type="ECO:0000313" key="3">
    <source>
        <dbReference type="Proteomes" id="UP000256388"/>
    </source>
</evidence>
<dbReference type="InterPro" id="IPR032801">
    <property type="entry name" value="PXL2A/B/C"/>
</dbReference>
<name>A0A347ZVP3_9CHLR</name>
<protein>
    <submittedName>
        <fullName evidence="2">Peroxiredoxin</fullName>
    </submittedName>
</protein>